<dbReference type="GO" id="GO:0008276">
    <property type="term" value="F:protein methyltransferase activity"/>
    <property type="evidence" value="ECO:0007669"/>
    <property type="project" value="TreeGrafter"/>
</dbReference>
<evidence type="ECO:0000313" key="8">
    <source>
        <dbReference type="Proteomes" id="UP001063166"/>
    </source>
</evidence>
<organism evidence="7 8">
    <name type="scientific">Lyophyllum shimeji</name>
    <name type="common">Hon-shimeji</name>
    <name type="synonym">Tricholoma shimeji</name>
    <dbReference type="NCBI Taxonomy" id="47721"/>
    <lineage>
        <taxon>Eukaryota</taxon>
        <taxon>Fungi</taxon>
        <taxon>Dikarya</taxon>
        <taxon>Basidiomycota</taxon>
        <taxon>Agaricomycotina</taxon>
        <taxon>Agaricomycetes</taxon>
        <taxon>Agaricomycetidae</taxon>
        <taxon>Agaricales</taxon>
        <taxon>Tricholomatineae</taxon>
        <taxon>Lyophyllaceae</taxon>
        <taxon>Lyophyllum</taxon>
    </lineage>
</organism>
<comment type="subcellular location">
    <subcellularLocation>
        <location evidence="1">Nucleus</location>
    </subcellularLocation>
</comment>
<dbReference type="OrthoDB" id="406152at2759"/>
<dbReference type="GO" id="GO:0003676">
    <property type="term" value="F:nucleic acid binding"/>
    <property type="evidence" value="ECO:0007669"/>
    <property type="project" value="InterPro"/>
</dbReference>
<dbReference type="PANTHER" id="PTHR45875:SF1">
    <property type="entry name" value="METHYLTRANSFERASE N6AMT1"/>
    <property type="match status" value="1"/>
</dbReference>
<evidence type="ECO:0000313" key="7">
    <source>
        <dbReference type="EMBL" id="GLB36470.1"/>
    </source>
</evidence>
<evidence type="ECO:0000256" key="3">
    <source>
        <dbReference type="ARBA" id="ARBA00022603"/>
    </source>
</evidence>
<dbReference type="AlphaFoldDB" id="A0A9P3PIB1"/>
<dbReference type="GO" id="GO:0008757">
    <property type="term" value="F:S-adenosylmethionine-dependent methyltransferase activity"/>
    <property type="evidence" value="ECO:0007669"/>
    <property type="project" value="TreeGrafter"/>
</dbReference>
<dbReference type="PROSITE" id="PS00092">
    <property type="entry name" value="N6_MTASE"/>
    <property type="match status" value="1"/>
</dbReference>
<sequence>MIPTPDLSHLTAKDYDTVYEPAEDTFLLLDALEADEQQLKSLHPTISLEIGSGSGCVTSFIGKILGPSVLYLCTDINPHACRCTLSTGAQNDVALDAINGSFANPLSARLKHAVDIVLFNPPYVPTVPYEASAAQGARGIEGAWAGGLDGMSVTDVFLECVEELISDRGRFYLVAVAENNIPEIRERMRTRHGLQSEIVLSRRAGRERLSVLKFVRDPSMVRT</sequence>
<dbReference type="InterPro" id="IPR004557">
    <property type="entry name" value="PrmC-related"/>
</dbReference>
<dbReference type="SUPFAM" id="SSF53335">
    <property type="entry name" value="S-adenosyl-L-methionine-dependent methyltransferases"/>
    <property type="match status" value="1"/>
</dbReference>
<accession>A0A9P3PIB1</accession>
<dbReference type="NCBIfam" id="TIGR00537">
    <property type="entry name" value="hemK_rel_arch"/>
    <property type="match status" value="1"/>
</dbReference>
<dbReference type="GO" id="GO:0035657">
    <property type="term" value="C:eRF1 methyltransferase complex"/>
    <property type="evidence" value="ECO:0007669"/>
    <property type="project" value="TreeGrafter"/>
</dbReference>
<keyword evidence="8" id="KW-1185">Reference proteome</keyword>
<comment type="similarity">
    <text evidence="2">Belongs to the eukaryotic/archaeal PrmC-related family.</text>
</comment>
<dbReference type="Gene3D" id="3.40.50.150">
    <property type="entry name" value="Vaccinia Virus protein VP39"/>
    <property type="match status" value="1"/>
</dbReference>
<dbReference type="InterPro" id="IPR029063">
    <property type="entry name" value="SAM-dependent_MTases_sf"/>
</dbReference>
<dbReference type="PANTHER" id="PTHR45875">
    <property type="entry name" value="METHYLTRANSFERASE N6AMT1"/>
    <property type="match status" value="1"/>
</dbReference>
<gene>
    <name evidence="7" type="primary">MTQ2</name>
    <name evidence="7" type="ORF">LshimejAT787_0307580</name>
</gene>
<comment type="caution">
    <text evidence="7">The sequence shown here is derived from an EMBL/GenBank/DDBJ whole genome shotgun (WGS) entry which is preliminary data.</text>
</comment>
<evidence type="ECO:0000256" key="1">
    <source>
        <dbReference type="ARBA" id="ARBA00004123"/>
    </source>
</evidence>
<keyword evidence="5" id="KW-0949">S-adenosyl-L-methionine</keyword>
<dbReference type="Proteomes" id="UP001063166">
    <property type="component" value="Unassembled WGS sequence"/>
</dbReference>
<proteinExistence type="inferred from homology"/>
<keyword evidence="6" id="KW-0539">Nucleus</keyword>
<evidence type="ECO:0000256" key="2">
    <source>
        <dbReference type="ARBA" id="ARBA00006149"/>
    </source>
</evidence>
<evidence type="ECO:0000256" key="6">
    <source>
        <dbReference type="ARBA" id="ARBA00023242"/>
    </source>
</evidence>
<dbReference type="EMBL" id="BRPK01000003">
    <property type="protein sequence ID" value="GLB36470.1"/>
    <property type="molecule type" value="Genomic_DNA"/>
</dbReference>
<protein>
    <submittedName>
        <fullName evidence="7">Methyltransferase</fullName>
    </submittedName>
</protein>
<evidence type="ECO:0000256" key="5">
    <source>
        <dbReference type="ARBA" id="ARBA00022691"/>
    </source>
</evidence>
<dbReference type="InterPro" id="IPR052190">
    <property type="entry name" value="Euk-Arch_PrmC-MTase"/>
</dbReference>
<keyword evidence="3 7" id="KW-0489">Methyltransferase</keyword>
<dbReference type="GO" id="GO:0032259">
    <property type="term" value="P:methylation"/>
    <property type="evidence" value="ECO:0007669"/>
    <property type="project" value="UniProtKB-KW"/>
</dbReference>
<reference evidence="7" key="1">
    <citation type="submission" date="2022-07" db="EMBL/GenBank/DDBJ databases">
        <title>The genome of Lyophyllum shimeji provides insight into the initial evolution of ectomycorrhizal fungal genome.</title>
        <authorList>
            <person name="Kobayashi Y."/>
            <person name="Shibata T."/>
            <person name="Hirakawa H."/>
            <person name="Shigenobu S."/>
            <person name="Nishiyama T."/>
            <person name="Yamada A."/>
            <person name="Hasebe M."/>
            <person name="Kawaguchi M."/>
        </authorList>
    </citation>
    <scope>NUCLEOTIDE SEQUENCE</scope>
    <source>
        <strain evidence="7">AT787</strain>
    </source>
</reference>
<dbReference type="GO" id="GO:0005634">
    <property type="term" value="C:nucleus"/>
    <property type="evidence" value="ECO:0007669"/>
    <property type="project" value="UniProtKB-SubCell"/>
</dbReference>
<dbReference type="InterPro" id="IPR002052">
    <property type="entry name" value="DNA_methylase_N6_adenine_CS"/>
</dbReference>
<evidence type="ECO:0000256" key="4">
    <source>
        <dbReference type="ARBA" id="ARBA00022679"/>
    </source>
</evidence>
<dbReference type="FunFam" id="3.40.50.150:FF:000077">
    <property type="entry name" value="HemK methyltransferase family member 2"/>
    <property type="match status" value="1"/>
</dbReference>
<keyword evidence="4" id="KW-0808">Transferase</keyword>
<name>A0A9P3PIB1_LYOSH</name>